<dbReference type="PANTHER" id="PTHR31490">
    <property type="entry name" value="GLYCOSYL HYDROLASE"/>
    <property type="match status" value="1"/>
</dbReference>
<dbReference type="GO" id="GO:0031176">
    <property type="term" value="F:endo-1,4-beta-xylanase activity"/>
    <property type="evidence" value="ECO:0007669"/>
    <property type="project" value="UniProtKB-ARBA"/>
</dbReference>
<proteinExistence type="inferred from homology"/>
<dbReference type="SUPFAM" id="SSF51445">
    <property type="entry name" value="(Trans)glycosidases"/>
    <property type="match status" value="1"/>
</dbReference>
<comment type="similarity">
    <text evidence="1">Belongs to the glycosyl hydrolase 10 (cellulase F) family.</text>
</comment>
<evidence type="ECO:0000256" key="3">
    <source>
        <dbReference type="ARBA" id="ARBA00023277"/>
    </source>
</evidence>
<organism evidence="6 7">
    <name type="scientific">Microthlaspi erraticum</name>
    <dbReference type="NCBI Taxonomy" id="1685480"/>
    <lineage>
        <taxon>Eukaryota</taxon>
        <taxon>Viridiplantae</taxon>
        <taxon>Streptophyta</taxon>
        <taxon>Embryophyta</taxon>
        <taxon>Tracheophyta</taxon>
        <taxon>Spermatophyta</taxon>
        <taxon>Magnoliopsida</taxon>
        <taxon>eudicotyledons</taxon>
        <taxon>Gunneridae</taxon>
        <taxon>Pentapetalae</taxon>
        <taxon>rosids</taxon>
        <taxon>malvids</taxon>
        <taxon>Brassicales</taxon>
        <taxon>Brassicaceae</taxon>
        <taxon>Coluteocarpeae</taxon>
        <taxon>Microthlaspi</taxon>
    </lineage>
</organism>
<dbReference type="AlphaFoldDB" id="A0A6D2IQH2"/>
<dbReference type="PANTHER" id="PTHR31490:SF41">
    <property type="entry name" value="ENDO-1,4-BETA-XYLANASE 4"/>
    <property type="match status" value="1"/>
</dbReference>
<comment type="caution">
    <text evidence="6">The sequence shown here is derived from an EMBL/GenBank/DDBJ whole genome shotgun (WGS) entry which is preliminary data.</text>
</comment>
<dbReference type="InterPro" id="IPR044846">
    <property type="entry name" value="GH10"/>
</dbReference>
<keyword evidence="2" id="KW-0378">Hydrolase</keyword>
<accession>A0A6D2IQH2</accession>
<evidence type="ECO:0000259" key="5">
    <source>
        <dbReference type="PROSITE" id="PS51760"/>
    </source>
</evidence>
<dbReference type="Gene3D" id="3.20.20.80">
    <property type="entry name" value="Glycosidases"/>
    <property type="match status" value="1"/>
</dbReference>
<evidence type="ECO:0000256" key="4">
    <source>
        <dbReference type="ARBA" id="ARBA00023326"/>
    </source>
</evidence>
<dbReference type="Pfam" id="PF00331">
    <property type="entry name" value="Glyco_hydro_10"/>
    <property type="match status" value="1"/>
</dbReference>
<dbReference type="InterPro" id="IPR001000">
    <property type="entry name" value="GH10_dom"/>
</dbReference>
<evidence type="ECO:0000313" key="6">
    <source>
        <dbReference type="EMBL" id="CAA7029875.1"/>
    </source>
</evidence>
<name>A0A6D2IQH2_9BRAS</name>
<evidence type="ECO:0000313" key="7">
    <source>
        <dbReference type="Proteomes" id="UP000467841"/>
    </source>
</evidence>
<dbReference type="GO" id="GO:0000272">
    <property type="term" value="P:polysaccharide catabolic process"/>
    <property type="evidence" value="ECO:0007669"/>
    <property type="project" value="UniProtKB-KW"/>
</dbReference>
<reference evidence="6" key="1">
    <citation type="submission" date="2020-01" db="EMBL/GenBank/DDBJ databases">
        <authorList>
            <person name="Mishra B."/>
        </authorList>
    </citation>
    <scope>NUCLEOTIDE SEQUENCE [LARGE SCALE GENOMIC DNA]</scope>
</reference>
<protein>
    <recommendedName>
        <fullName evidence="5">GH10 domain-containing protein</fullName>
    </recommendedName>
</protein>
<keyword evidence="3" id="KW-0119">Carbohydrate metabolism</keyword>
<keyword evidence="4" id="KW-0624">Polysaccharide degradation</keyword>
<dbReference type="InterPro" id="IPR017853">
    <property type="entry name" value="GH"/>
</dbReference>
<dbReference type="PROSITE" id="PS51760">
    <property type="entry name" value="GH10_2"/>
    <property type="match status" value="1"/>
</dbReference>
<sequence length="115" mass="13115">MKWYKNEVVRGQEDYTLADSMMQPAEENEILVKGHTVLWNNQIWLPSWDQTITDPEDLKNTTINRINYYEDMLGKNAPAMFYSLASNIDPDVPLFVNEYNTVEFAGEGDGSSSSG</sequence>
<feature type="domain" description="GH10" evidence="5">
    <location>
        <begin position="1"/>
        <end position="115"/>
    </location>
</feature>
<evidence type="ECO:0000256" key="2">
    <source>
        <dbReference type="ARBA" id="ARBA00022801"/>
    </source>
</evidence>
<keyword evidence="7" id="KW-1185">Reference proteome</keyword>
<evidence type="ECO:0000256" key="1">
    <source>
        <dbReference type="ARBA" id="ARBA00007495"/>
    </source>
</evidence>
<dbReference type="OrthoDB" id="3055998at2759"/>
<dbReference type="EMBL" id="CACVBM020001086">
    <property type="protein sequence ID" value="CAA7029875.1"/>
    <property type="molecule type" value="Genomic_DNA"/>
</dbReference>
<gene>
    <name evidence="6" type="ORF">MERR_LOCUS17110</name>
</gene>
<dbReference type="Proteomes" id="UP000467841">
    <property type="component" value="Unassembled WGS sequence"/>
</dbReference>